<reference evidence="7" key="1">
    <citation type="submission" date="2021-08" db="EMBL/GenBank/DDBJ databases">
        <title>Hoeflea bacterium WL0058 sp. nov., isolated from the sediment.</title>
        <authorList>
            <person name="Wang L."/>
            <person name="Zhang D."/>
        </authorList>
    </citation>
    <scope>NUCLEOTIDE SEQUENCE</scope>
    <source>
        <strain evidence="7">WL0058</strain>
    </source>
</reference>
<feature type="signal peptide" evidence="5">
    <location>
        <begin position="1"/>
        <end position="19"/>
    </location>
</feature>
<dbReference type="GO" id="GO:0015833">
    <property type="term" value="P:peptide transport"/>
    <property type="evidence" value="ECO:0007669"/>
    <property type="project" value="TreeGrafter"/>
</dbReference>
<dbReference type="InterPro" id="IPR000914">
    <property type="entry name" value="SBP_5_dom"/>
</dbReference>
<dbReference type="Gene3D" id="3.10.105.10">
    <property type="entry name" value="Dipeptide-binding Protein, Domain 3"/>
    <property type="match status" value="1"/>
</dbReference>
<comment type="caution">
    <text evidence="7">The sequence shown here is derived from an EMBL/GenBank/DDBJ whole genome shotgun (WGS) entry which is preliminary data.</text>
</comment>
<dbReference type="InterPro" id="IPR023765">
    <property type="entry name" value="SBP_5_CS"/>
</dbReference>
<keyword evidence="8" id="KW-1185">Reference proteome</keyword>
<protein>
    <submittedName>
        <fullName evidence="7">ABC transporter substrate-binding protein</fullName>
    </submittedName>
</protein>
<evidence type="ECO:0000256" key="1">
    <source>
        <dbReference type="ARBA" id="ARBA00004418"/>
    </source>
</evidence>
<dbReference type="Proteomes" id="UP001196509">
    <property type="component" value="Unassembled WGS sequence"/>
</dbReference>
<name>A0AAE2ZGV5_9HYPH</name>
<evidence type="ECO:0000256" key="2">
    <source>
        <dbReference type="ARBA" id="ARBA00005695"/>
    </source>
</evidence>
<dbReference type="AlphaFoldDB" id="A0AAE2ZGV5"/>
<dbReference type="GO" id="GO:1904680">
    <property type="term" value="F:peptide transmembrane transporter activity"/>
    <property type="evidence" value="ECO:0007669"/>
    <property type="project" value="TreeGrafter"/>
</dbReference>
<proteinExistence type="inferred from homology"/>
<dbReference type="PROSITE" id="PS01040">
    <property type="entry name" value="SBP_BACTERIAL_5"/>
    <property type="match status" value="1"/>
</dbReference>
<dbReference type="Gene3D" id="3.90.76.10">
    <property type="entry name" value="Dipeptide-binding Protein, Domain 1"/>
    <property type="match status" value="1"/>
</dbReference>
<keyword evidence="3" id="KW-0813">Transport</keyword>
<evidence type="ECO:0000259" key="6">
    <source>
        <dbReference type="Pfam" id="PF00496"/>
    </source>
</evidence>
<dbReference type="PIRSF" id="PIRSF002741">
    <property type="entry name" value="MppA"/>
    <property type="match status" value="1"/>
</dbReference>
<evidence type="ECO:0000313" key="7">
    <source>
        <dbReference type="EMBL" id="MBW8636363.1"/>
    </source>
</evidence>
<feature type="domain" description="Solute-binding protein family 5" evidence="6">
    <location>
        <begin position="70"/>
        <end position="427"/>
    </location>
</feature>
<dbReference type="InterPro" id="IPR030678">
    <property type="entry name" value="Peptide/Ni-bd"/>
</dbReference>
<dbReference type="Gene3D" id="3.40.190.10">
    <property type="entry name" value="Periplasmic binding protein-like II"/>
    <property type="match status" value="1"/>
</dbReference>
<evidence type="ECO:0000313" key="8">
    <source>
        <dbReference type="Proteomes" id="UP001196509"/>
    </source>
</evidence>
<dbReference type="CDD" id="cd08498">
    <property type="entry name" value="PBP2_NikA_DppA_OppA_like_2"/>
    <property type="match status" value="1"/>
</dbReference>
<evidence type="ECO:0000256" key="4">
    <source>
        <dbReference type="ARBA" id="ARBA00022729"/>
    </source>
</evidence>
<comment type="subcellular location">
    <subcellularLocation>
        <location evidence="1">Periplasm</location>
    </subcellularLocation>
</comment>
<accession>A0AAE2ZGV5</accession>
<sequence length="525" mass="57617">MKMKSIMAALGLAAMTAVAQPGISVAEDVVIGVRTEAASVDPHFSYVATSKAAVTNIFDTLIMRDKDLQLTPALATSWEHIGDGVWELKLREGVKWHDGEPFTAEDVLFTFERAPNVPNSPAPFGQFLSQISEAKAVDDHTIHITTRNPSPQILFDLAEVPIVSKHAGEGAATADYNDGKATIGTGPFKFVSWQPGGTLRLARNDDYWAGPSEFENIDIVAMPNDASRVAALLSGDVDLIDSVPPESYETLEKDDGLEIWKTPDVYTAYLHMDTDREVSPFITAKDGSEIKNPLLNPKVREALSLAINRQAIIDRLMNGLAQPAGQLAGPTMTGFNPDIEPGAYDPEKAKVLLKEAGYEDGFKITLHGPNNRYVADAQIVQALAQMFERIGIETEVETMPANVFFPRGSNREFSIFFLAWGSAQGTAWHGLRGVLMTYDKEKGYGPSNRGRYSNPEVDRLTIESMSTFDVDEAARLSAEAAGVAFRDFAIIPMHYQMNVWASKKGFEYEPRQDQMTLAYGLSTQQ</sequence>
<dbReference type="GO" id="GO:0030288">
    <property type="term" value="C:outer membrane-bounded periplasmic space"/>
    <property type="evidence" value="ECO:0007669"/>
    <property type="project" value="UniProtKB-ARBA"/>
</dbReference>
<dbReference type="Pfam" id="PF00496">
    <property type="entry name" value="SBP_bac_5"/>
    <property type="match status" value="1"/>
</dbReference>
<feature type="chain" id="PRO_5042030005" evidence="5">
    <location>
        <begin position="20"/>
        <end position="525"/>
    </location>
</feature>
<dbReference type="InterPro" id="IPR039424">
    <property type="entry name" value="SBP_5"/>
</dbReference>
<evidence type="ECO:0000256" key="3">
    <source>
        <dbReference type="ARBA" id="ARBA00022448"/>
    </source>
</evidence>
<dbReference type="RefSeq" id="WP_220227054.1">
    <property type="nucleotide sequence ID" value="NZ_JAICBX010000001.1"/>
</dbReference>
<comment type="similarity">
    <text evidence="2">Belongs to the bacterial solute-binding protein 5 family.</text>
</comment>
<evidence type="ECO:0000256" key="5">
    <source>
        <dbReference type="SAM" id="SignalP"/>
    </source>
</evidence>
<dbReference type="SUPFAM" id="SSF53850">
    <property type="entry name" value="Periplasmic binding protein-like II"/>
    <property type="match status" value="1"/>
</dbReference>
<dbReference type="EMBL" id="JAICBX010000001">
    <property type="protein sequence ID" value="MBW8636363.1"/>
    <property type="molecule type" value="Genomic_DNA"/>
</dbReference>
<gene>
    <name evidence="7" type="ORF">K1W69_04105</name>
</gene>
<dbReference type="PANTHER" id="PTHR30290:SF9">
    <property type="entry name" value="OLIGOPEPTIDE-BINDING PROTEIN APPA"/>
    <property type="match status" value="1"/>
</dbReference>
<dbReference type="PANTHER" id="PTHR30290">
    <property type="entry name" value="PERIPLASMIC BINDING COMPONENT OF ABC TRANSPORTER"/>
    <property type="match status" value="1"/>
</dbReference>
<organism evidence="7 8">
    <name type="scientific">Flavimaribacter sediminis</name>
    <dbReference type="NCBI Taxonomy" id="2865987"/>
    <lineage>
        <taxon>Bacteria</taxon>
        <taxon>Pseudomonadati</taxon>
        <taxon>Pseudomonadota</taxon>
        <taxon>Alphaproteobacteria</taxon>
        <taxon>Hyphomicrobiales</taxon>
        <taxon>Rhizobiaceae</taxon>
        <taxon>Flavimaribacter</taxon>
    </lineage>
</organism>
<dbReference type="GO" id="GO:0043190">
    <property type="term" value="C:ATP-binding cassette (ABC) transporter complex"/>
    <property type="evidence" value="ECO:0007669"/>
    <property type="project" value="InterPro"/>
</dbReference>
<keyword evidence="4 5" id="KW-0732">Signal</keyword>